<comment type="subcellular location">
    <subcellularLocation>
        <location evidence="1">Cell membrane</location>
        <topology evidence="1">Multi-pass membrane protein</topology>
    </subcellularLocation>
</comment>
<sequence length="300" mass="33104">MTAGSLSPASRRTLWTALAFISPWIAGFCIFTVYPVVASLYYSFCDYDVLSRPIWVGLLNYREMGMDSVYWQSLGNTLVFSAISLPLGLSLALALALLLNQPVRARGLFRAVFYLPSLVPAVASAAVWLWIFNSRDGLLNQLLMAIGISHPPLWLDSPTWTKPALALVAVWGCGNTVVIFLAALQGVPRTLLEAAMIDGASAWRRLWHVTLPAISPVIYFNLIIGIIGGLQTFVSAFVMLTNGGPDRSALFYAVYLYQNAFEFREMGYACAMAWVLFLLTLALTWLASRATRGFVHYQGE</sequence>
<dbReference type="AlphaFoldDB" id="A0A1J5TYQ9"/>
<evidence type="ECO:0000256" key="6">
    <source>
        <dbReference type="ARBA" id="ARBA00023136"/>
    </source>
</evidence>
<proteinExistence type="predicted"/>
<evidence type="ECO:0000259" key="8">
    <source>
        <dbReference type="PROSITE" id="PS50928"/>
    </source>
</evidence>
<feature type="transmembrane region" description="Helical" evidence="7">
    <location>
        <begin position="78"/>
        <end position="99"/>
    </location>
</feature>
<evidence type="ECO:0000256" key="2">
    <source>
        <dbReference type="ARBA" id="ARBA00022448"/>
    </source>
</evidence>
<evidence type="ECO:0000256" key="5">
    <source>
        <dbReference type="ARBA" id="ARBA00022989"/>
    </source>
</evidence>
<dbReference type="SUPFAM" id="SSF160964">
    <property type="entry name" value="MalF N-terminal region-like"/>
    <property type="match status" value="1"/>
</dbReference>
<evidence type="ECO:0000256" key="1">
    <source>
        <dbReference type="ARBA" id="ARBA00004651"/>
    </source>
</evidence>
<dbReference type="GO" id="GO:0005886">
    <property type="term" value="C:plasma membrane"/>
    <property type="evidence" value="ECO:0007669"/>
    <property type="project" value="UniProtKB-SubCell"/>
</dbReference>
<dbReference type="Gene3D" id="1.10.3720.10">
    <property type="entry name" value="MetI-like"/>
    <property type="match status" value="1"/>
</dbReference>
<dbReference type="GO" id="GO:0055085">
    <property type="term" value="P:transmembrane transport"/>
    <property type="evidence" value="ECO:0007669"/>
    <property type="project" value="InterPro"/>
</dbReference>
<dbReference type="InterPro" id="IPR051393">
    <property type="entry name" value="ABC_transporter_permease"/>
</dbReference>
<gene>
    <name evidence="9" type="primary">lacF_1</name>
    <name evidence="9" type="ORF">GALL_12750</name>
</gene>
<reference evidence="9" key="1">
    <citation type="submission" date="2016-10" db="EMBL/GenBank/DDBJ databases">
        <title>Sequence of Gallionella enrichment culture.</title>
        <authorList>
            <person name="Poehlein A."/>
            <person name="Muehling M."/>
            <person name="Daniel R."/>
        </authorList>
    </citation>
    <scope>NUCLEOTIDE SEQUENCE</scope>
</reference>
<evidence type="ECO:0000313" key="9">
    <source>
        <dbReference type="EMBL" id="OIR18932.1"/>
    </source>
</evidence>
<name>A0A1J5TYQ9_9ZZZZ</name>
<keyword evidence="6 7" id="KW-0472">Membrane</keyword>
<evidence type="ECO:0000256" key="4">
    <source>
        <dbReference type="ARBA" id="ARBA00022692"/>
    </source>
</evidence>
<dbReference type="InterPro" id="IPR000515">
    <property type="entry name" value="MetI-like"/>
</dbReference>
<dbReference type="SUPFAM" id="SSF161098">
    <property type="entry name" value="MetI-like"/>
    <property type="match status" value="1"/>
</dbReference>
<protein>
    <submittedName>
        <fullName evidence="9">Lactose transport system permease protein LacF</fullName>
    </submittedName>
</protein>
<dbReference type="EMBL" id="MLJW01000002">
    <property type="protein sequence ID" value="OIR18932.1"/>
    <property type="molecule type" value="Genomic_DNA"/>
</dbReference>
<keyword evidence="2" id="KW-0813">Transport</keyword>
<evidence type="ECO:0000256" key="7">
    <source>
        <dbReference type="SAM" id="Phobius"/>
    </source>
</evidence>
<dbReference type="PROSITE" id="PS50928">
    <property type="entry name" value="ABC_TM1"/>
    <property type="match status" value="1"/>
</dbReference>
<dbReference type="PANTHER" id="PTHR30193">
    <property type="entry name" value="ABC TRANSPORTER PERMEASE PROTEIN"/>
    <property type="match status" value="1"/>
</dbReference>
<dbReference type="CDD" id="cd06261">
    <property type="entry name" value="TM_PBP2"/>
    <property type="match status" value="1"/>
</dbReference>
<feature type="transmembrane region" description="Helical" evidence="7">
    <location>
        <begin position="164"/>
        <end position="184"/>
    </location>
</feature>
<keyword evidence="4 7" id="KW-0812">Transmembrane</keyword>
<comment type="caution">
    <text evidence="9">The sequence shown here is derived from an EMBL/GenBank/DDBJ whole genome shotgun (WGS) entry which is preliminary data.</text>
</comment>
<feature type="transmembrane region" description="Helical" evidence="7">
    <location>
        <begin position="12"/>
        <end position="34"/>
    </location>
</feature>
<dbReference type="PANTHER" id="PTHR30193:SF1">
    <property type="entry name" value="ABC TRANSPORTER PERMEASE PROTEIN YESP-RELATED"/>
    <property type="match status" value="1"/>
</dbReference>
<organism evidence="9">
    <name type="scientific">mine drainage metagenome</name>
    <dbReference type="NCBI Taxonomy" id="410659"/>
    <lineage>
        <taxon>unclassified sequences</taxon>
        <taxon>metagenomes</taxon>
        <taxon>ecological metagenomes</taxon>
    </lineage>
</organism>
<evidence type="ECO:0000256" key="3">
    <source>
        <dbReference type="ARBA" id="ARBA00022475"/>
    </source>
</evidence>
<keyword evidence="3" id="KW-1003">Cell membrane</keyword>
<accession>A0A1J5TYQ9</accession>
<dbReference type="InterPro" id="IPR035906">
    <property type="entry name" value="MetI-like_sf"/>
</dbReference>
<feature type="domain" description="ABC transmembrane type-1" evidence="8">
    <location>
        <begin position="74"/>
        <end position="287"/>
    </location>
</feature>
<dbReference type="Pfam" id="PF00528">
    <property type="entry name" value="BPD_transp_1"/>
    <property type="match status" value="1"/>
</dbReference>
<keyword evidence="5 7" id="KW-1133">Transmembrane helix</keyword>
<feature type="transmembrane region" description="Helical" evidence="7">
    <location>
        <begin position="205"/>
        <end position="230"/>
    </location>
</feature>
<feature type="transmembrane region" description="Helical" evidence="7">
    <location>
        <begin position="111"/>
        <end position="131"/>
    </location>
</feature>
<feature type="transmembrane region" description="Helical" evidence="7">
    <location>
        <begin position="266"/>
        <end position="287"/>
    </location>
</feature>